<feature type="transmembrane region" description="Helical" evidence="4">
    <location>
        <begin position="254"/>
        <end position="276"/>
    </location>
</feature>
<dbReference type="PANTHER" id="PTHR45138:SF9">
    <property type="entry name" value="DIGUANYLATE CYCLASE DGCM-RELATED"/>
    <property type="match status" value="1"/>
</dbReference>
<dbReference type="InterPro" id="IPR050469">
    <property type="entry name" value="Diguanylate_Cyclase"/>
</dbReference>
<evidence type="ECO:0000256" key="5">
    <source>
        <dbReference type="SAM" id="SignalP"/>
    </source>
</evidence>
<dbReference type="PANTHER" id="PTHR45138">
    <property type="entry name" value="REGULATORY COMPONENTS OF SENSORY TRANSDUCTION SYSTEM"/>
    <property type="match status" value="1"/>
</dbReference>
<dbReference type="SUPFAM" id="SSF55073">
    <property type="entry name" value="Nucleotide cyclase"/>
    <property type="match status" value="1"/>
</dbReference>
<name>A0A918SYS9_9GAMM</name>
<dbReference type="InterPro" id="IPR000160">
    <property type="entry name" value="GGDEF_dom"/>
</dbReference>
<dbReference type="EC" id="2.7.7.65" evidence="2"/>
<dbReference type="InterPro" id="IPR029787">
    <property type="entry name" value="Nucleotide_cyclase"/>
</dbReference>
<sequence length="627" mass="67784">MRLPHLSIALILLCTGWPLVGASAPTAPSDRASSSEQREAPPKLETIDKLLVDRDRDTVPDRKNELVRTRGVVTVPSGVMRNRALQLVIQDERGGIVLFNERSNAEFAAGDVVEATGKVAQFRGAVQLRDAEVRRIGRAKVPESEGLDIREANSWTHMGHRVRLEGVTGELSLDSFGLLELKGANGQSIPLFIPARVVDNFNWKQYAPGTRIQATGVVSIYKPQWPYDSDFQVVVTSPQDIEVLSPPPPAWQSWVLWGVAAAAALLGLALLVLHMIQSRNKARERELATLSALSTALSTPDLPEEQLARSACDILTAYGIVDAAMVQAFDDRGYLRQLATSASDPSLGGALDLGEPMTAAETMGGAHQLQIEARIAKQGLTLLAVHPLLAPSGTQGFLVALSPRKRRPSEMQERTLLASVKLLAMALENSKVQQRAKLEQAELQQLVITDELTKLYNRRFLDEYLRVQIPVARRRGGGLAFLAIDIDHFKRINDTWGHEAGDRVLAGVAAQIRQASRSSDLPVRLGGEEFLAVVAEAEPAGAMVFAERLRASIESQIFDAAVPGESLQVTVSIGVALFGLHGDDGPTLLRASDEAMYASKRTGRNRVTLATQPATTGRTAPGGVPAA</sequence>
<dbReference type="InterPro" id="IPR043128">
    <property type="entry name" value="Rev_trsase/Diguanyl_cyclase"/>
</dbReference>
<dbReference type="Pfam" id="PF00990">
    <property type="entry name" value="GGDEF"/>
    <property type="match status" value="1"/>
</dbReference>
<reference evidence="7" key="2">
    <citation type="submission" date="2020-09" db="EMBL/GenBank/DDBJ databases">
        <authorList>
            <person name="Sun Q."/>
            <person name="Kim S."/>
        </authorList>
    </citation>
    <scope>NUCLEOTIDE SEQUENCE</scope>
    <source>
        <strain evidence="7">KCTC 23077</strain>
    </source>
</reference>
<feature type="domain" description="GGDEF" evidence="6">
    <location>
        <begin position="477"/>
        <end position="612"/>
    </location>
</feature>
<comment type="cofactor">
    <cofactor evidence="1">
        <name>Mg(2+)</name>
        <dbReference type="ChEBI" id="CHEBI:18420"/>
    </cofactor>
</comment>
<evidence type="ECO:0000256" key="1">
    <source>
        <dbReference type="ARBA" id="ARBA00001946"/>
    </source>
</evidence>
<reference evidence="7" key="1">
    <citation type="journal article" date="2014" name="Int. J. Syst. Evol. Microbiol.">
        <title>Complete genome sequence of Corynebacterium casei LMG S-19264T (=DSM 44701T), isolated from a smear-ripened cheese.</title>
        <authorList>
            <consortium name="US DOE Joint Genome Institute (JGI-PGF)"/>
            <person name="Walter F."/>
            <person name="Albersmeier A."/>
            <person name="Kalinowski J."/>
            <person name="Ruckert C."/>
        </authorList>
    </citation>
    <scope>NUCLEOTIDE SEQUENCE</scope>
    <source>
        <strain evidence="7">KCTC 23077</strain>
    </source>
</reference>
<proteinExistence type="predicted"/>
<dbReference type="GO" id="GO:1902201">
    <property type="term" value="P:negative regulation of bacterial-type flagellum-dependent cell motility"/>
    <property type="evidence" value="ECO:0007669"/>
    <property type="project" value="TreeGrafter"/>
</dbReference>
<evidence type="ECO:0000313" key="8">
    <source>
        <dbReference type="Proteomes" id="UP000646426"/>
    </source>
</evidence>
<dbReference type="SMART" id="SM00267">
    <property type="entry name" value="GGDEF"/>
    <property type="match status" value="1"/>
</dbReference>
<evidence type="ECO:0000256" key="2">
    <source>
        <dbReference type="ARBA" id="ARBA00012528"/>
    </source>
</evidence>
<evidence type="ECO:0000256" key="4">
    <source>
        <dbReference type="SAM" id="Phobius"/>
    </source>
</evidence>
<dbReference type="Gene3D" id="3.30.70.270">
    <property type="match status" value="1"/>
</dbReference>
<gene>
    <name evidence="7" type="ORF">GCM10007067_08500</name>
</gene>
<dbReference type="SUPFAM" id="SSF55781">
    <property type="entry name" value="GAF domain-like"/>
    <property type="match status" value="1"/>
</dbReference>
<dbReference type="GO" id="GO:0005886">
    <property type="term" value="C:plasma membrane"/>
    <property type="evidence" value="ECO:0007669"/>
    <property type="project" value="TreeGrafter"/>
</dbReference>
<feature type="signal peptide" evidence="5">
    <location>
        <begin position="1"/>
        <end position="22"/>
    </location>
</feature>
<dbReference type="AlphaFoldDB" id="A0A918SYS9"/>
<dbReference type="CDD" id="cd01949">
    <property type="entry name" value="GGDEF"/>
    <property type="match status" value="1"/>
</dbReference>
<dbReference type="GO" id="GO:0043709">
    <property type="term" value="P:cell adhesion involved in single-species biofilm formation"/>
    <property type="evidence" value="ECO:0007669"/>
    <property type="project" value="TreeGrafter"/>
</dbReference>
<organism evidence="7 8">
    <name type="scientific">Cognatilysobacter bugurensis</name>
    <dbReference type="NCBI Taxonomy" id="543356"/>
    <lineage>
        <taxon>Bacteria</taxon>
        <taxon>Pseudomonadati</taxon>
        <taxon>Pseudomonadota</taxon>
        <taxon>Gammaproteobacteria</taxon>
        <taxon>Lysobacterales</taxon>
        <taxon>Lysobacteraceae</taxon>
        <taxon>Cognatilysobacter</taxon>
    </lineage>
</organism>
<protein>
    <recommendedName>
        <fullName evidence="2">diguanylate cyclase</fullName>
        <ecNumber evidence="2">2.7.7.65</ecNumber>
    </recommendedName>
</protein>
<dbReference type="NCBIfam" id="TIGR00254">
    <property type="entry name" value="GGDEF"/>
    <property type="match status" value="1"/>
</dbReference>
<comment type="caution">
    <text evidence="7">The sequence shown here is derived from an EMBL/GenBank/DDBJ whole genome shotgun (WGS) entry which is preliminary data.</text>
</comment>
<feature type="chain" id="PRO_5037663924" description="diguanylate cyclase" evidence="5">
    <location>
        <begin position="23"/>
        <end position="627"/>
    </location>
</feature>
<keyword evidence="4" id="KW-0812">Transmembrane</keyword>
<dbReference type="PROSITE" id="PS50887">
    <property type="entry name" value="GGDEF"/>
    <property type="match status" value="1"/>
</dbReference>
<evidence type="ECO:0000259" key="6">
    <source>
        <dbReference type="PROSITE" id="PS50887"/>
    </source>
</evidence>
<dbReference type="EMBL" id="BMYD01000001">
    <property type="protein sequence ID" value="GHA73911.1"/>
    <property type="molecule type" value="Genomic_DNA"/>
</dbReference>
<keyword evidence="5" id="KW-0732">Signal</keyword>
<dbReference type="Proteomes" id="UP000646426">
    <property type="component" value="Unassembled WGS sequence"/>
</dbReference>
<accession>A0A918SYS9</accession>
<keyword evidence="4" id="KW-0472">Membrane</keyword>
<evidence type="ECO:0000256" key="3">
    <source>
        <dbReference type="ARBA" id="ARBA00034247"/>
    </source>
</evidence>
<keyword evidence="8" id="KW-1185">Reference proteome</keyword>
<keyword evidence="4" id="KW-1133">Transmembrane helix</keyword>
<dbReference type="GO" id="GO:0052621">
    <property type="term" value="F:diguanylate cyclase activity"/>
    <property type="evidence" value="ECO:0007669"/>
    <property type="project" value="UniProtKB-EC"/>
</dbReference>
<evidence type="ECO:0000313" key="7">
    <source>
        <dbReference type="EMBL" id="GHA73911.1"/>
    </source>
</evidence>
<dbReference type="FunFam" id="3.30.70.270:FF:000001">
    <property type="entry name" value="Diguanylate cyclase domain protein"/>
    <property type="match status" value="1"/>
</dbReference>
<comment type="catalytic activity">
    <reaction evidence="3">
        <text>2 GTP = 3',3'-c-di-GMP + 2 diphosphate</text>
        <dbReference type="Rhea" id="RHEA:24898"/>
        <dbReference type="ChEBI" id="CHEBI:33019"/>
        <dbReference type="ChEBI" id="CHEBI:37565"/>
        <dbReference type="ChEBI" id="CHEBI:58805"/>
        <dbReference type="EC" id="2.7.7.65"/>
    </reaction>
</comment>